<dbReference type="EMBL" id="CP036275">
    <property type="protein sequence ID" value="QDU41344.1"/>
    <property type="molecule type" value="Genomic_DNA"/>
</dbReference>
<accession>A0A517ZFV7</accession>
<proteinExistence type="predicted"/>
<protein>
    <submittedName>
        <fullName evidence="3">TadE-like protein</fullName>
    </submittedName>
</protein>
<dbReference type="InterPro" id="IPR012495">
    <property type="entry name" value="TadE-like_dom"/>
</dbReference>
<dbReference type="OrthoDB" id="214302at2"/>
<keyword evidence="4" id="KW-1185">Reference proteome</keyword>
<evidence type="ECO:0000259" key="2">
    <source>
        <dbReference type="Pfam" id="PF07811"/>
    </source>
</evidence>
<dbReference type="KEGG" id="mri:Mal4_57100"/>
<keyword evidence="1" id="KW-1133">Transmembrane helix</keyword>
<name>A0A517ZFV7_9PLAN</name>
<dbReference type="Pfam" id="PF07811">
    <property type="entry name" value="TadE"/>
    <property type="match status" value="1"/>
</dbReference>
<dbReference type="AlphaFoldDB" id="A0A517ZFV7"/>
<dbReference type="RefSeq" id="WP_145372637.1">
    <property type="nucleotide sequence ID" value="NZ_CP036275.1"/>
</dbReference>
<reference evidence="3 4" key="1">
    <citation type="submission" date="2019-02" db="EMBL/GenBank/DDBJ databases">
        <title>Deep-cultivation of Planctomycetes and their phenomic and genomic characterization uncovers novel biology.</title>
        <authorList>
            <person name="Wiegand S."/>
            <person name="Jogler M."/>
            <person name="Boedeker C."/>
            <person name="Pinto D."/>
            <person name="Vollmers J."/>
            <person name="Rivas-Marin E."/>
            <person name="Kohn T."/>
            <person name="Peeters S.H."/>
            <person name="Heuer A."/>
            <person name="Rast P."/>
            <person name="Oberbeckmann S."/>
            <person name="Bunk B."/>
            <person name="Jeske O."/>
            <person name="Meyerdierks A."/>
            <person name="Storesund J.E."/>
            <person name="Kallscheuer N."/>
            <person name="Luecker S."/>
            <person name="Lage O.M."/>
            <person name="Pohl T."/>
            <person name="Merkel B.J."/>
            <person name="Hornburger P."/>
            <person name="Mueller R.-W."/>
            <person name="Bruemmer F."/>
            <person name="Labrenz M."/>
            <person name="Spormann A.M."/>
            <person name="Op den Camp H."/>
            <person name="Overmann J."/>
            <person name="Amann R."/>
            <person name="Jetten M.S.M."/>
            <person name="Mascher T."/>
            <person name="Medema M.H."/>
            <person name="Devos D.P."/>
            <person name="Kaster A.-K."/>
            <person name="Ovreas L."/>
            <person name="Rohde M."/>
            <person name="Galperin M.Y."/>
            <person name="Jogler C."/>
        </authorList>
    </citation>
    <scope>NUCLEOTIDE SEQUENCE [LARGE SCALE GENOMIC DNA]</scope>
    <source>
        <strain evidence="3 4">Mal4</strain>
    </source>
</reference>
<evidence type="ECO:0000313" key="4">
    <source>
        <dbReference type="Proteomes" id="UP000320496"/>
    </source>
</evidence>
<feature type="transmembrane region" description="Helical" evidence="1">
    <location>
        <begin position="20"/>
        <end position="43"/>
    </location>
</feature>
<dbReference type="Proteomes" id="UP000320496">
    <property type="component" value="Chromosome"/>
</dbReference>
<keyword evidence="1" id="KW-0812">Transmembrane</keyword>
<organism evidence="3 4">
    <name type="scientific">Maioricimonas rarisocia</name>
    <dbReference type="NCBI Taxonomy" id="2528026"/>
    <lineage>
        <taxon>Bacteria</taxon>
        <taxon>Pseudomonadati</taxon>
        <taxon>Planctomycetota</taxon>
        <taxon>Planctomycetia</taxon>
        <taxon>Planctomycetales</taxon>
        <taxon>Planctomycetaceae</taxon>
        <taxon>Maioricimonas</taxon>
    </lineage>
</organism>
<evidence type="ECO:0000256" key="1">
    <source>
        <dbReference type="SAM" id="Phobius"/>
    </source>
</evidence>
<feature type="domain" description="TadE-like" evidence="2">
    <location>
        <begin position="14"/>
        <end position="56"/>
    </location>
</feature>
<gene>
    <name evidence="3" type="ORF">Mal4_57100</name>
</gene>
<evidence type="ECO:0000313" key="3">
    <source>
        <dbReference type="EMBL" id="QDU41344.1"/>
    </source>
</evidence>
<sequence>MNVNIQQKRPKRRGVLSMELLLTLPIFATLLLGLFEFSLLFFARGDVVEASRVGARQASIQGASIEDVEAAVMHSLGPRMSSRASIHAVLGDYSGDEVIVGVRVPMSSASPNLLWPIGFNLHGRHLYCQTRMVKE</sequence>
<keyword evidence="1" id="KW-0472">Membrane</keyword>